<evidence type="ECO:0000313" key="5">
    <source>
        <dbReference type="Proteomes" id="UP001221328"/>
    </source>
</evidence>
<keyword evidence="1" id="KW-0479">Metal-binding</keyword>
<dbReference type="InterPro" id="IPR014710">
    <property type="entry name" value="RmlC-like_jellyroll"/>
</dbReference>
<organism evidence="4 5">
    <name type="scientific">Streptomyces gilvifuscus</name>
    <dbReference type="NCBI Taxonomy" id="1550617"/>
    <lineage>
        <taxon>Bacteria</taxon>
        <taxon>Bacillati</taxon>
        <taxon>Actinomycetota</taxon>
        <taxon>Actinomycetes</taxon>
        <taxon>Kitasatosporales</taxon>
        <taxon>Streptomycetaceae</taxon>
        <taxon>Streptomyces</taxon>
    </lineage>
</organism>
<feature type="domain" description="Cupin type-2" evidence="3">
    <location>
        <begin position="81"/>
        <end position="148"/>
    </location>
</feature>
<dbReference type="SUPFAM" id="SSF51182">
    <property type="entry name" value="RmlC-like cupins"/>
    <property type="match status" value="1"/>
</dbReference>
<dbReference type="PANTHER" id="PTHR35848">
    <property type="entry name" value="OXALATE-BINDING PROTEIN"/>
    <property type="match status" value="1"/>
</dbReference>
<accession>A0ABT5G3R4</accession>
<evidence type="ECO:0000256" key="1">
    <source>
        <dbReference type="ARBA" id="ARBA00022723"/>
    </source>
</evidence>
<proteinExistence type="predicted"/>
<dbReference type="InterPro" id="IPR051610">
    <property type="entry name" value="GPI/OXD"/>
</dbReference>
<dbReference type="EMBL" id="JAQOSK010000016">
    <property type="protein sequence ID" value="MDC2959326.1"/>
    <property type="molecule type" value="Genomic_DNA"/>
</dbReference>
<evidence type="ECO:0000259" key="3">
    <source>
        <dbReference type="Pfam" id="PF07883"/>
    </source>
</evidence>
<keyword evidence="5" id="KW-1185">Reference proteome</keyword>
<gene>
    <name evidence="4" type="ORF">PO587_33345</name>
</gene>
<feature type="region of interest" description="Disordered" evidence="2">
    <location>
        <begin position="1"/>
        <end position="37"/>
    </location>
</feature>
<dbReference type="Proteomes" id="UP001221328">
    <property type="component" value="Unassembled WGS sequence"/>
</dbReference>
<sequence length="278" mass="28584">MSPTAPARPGSGGPRPLDSPRTQPPLTPADTAPAAPAFSSIGTVTDAATVYGVHGAAGRTRWKCFAGRRQLASPTEAVEWASIPPGGLSGEHRHTRTEEIYLILRGHGEFLFNGRPHPVAPGSLALTAPGNVHGLRNTCDTDLDWWVIETLAPGTGAVLSGADHTPEVPAMGDIAIHDLFAERTVSTAGVFTGPLKSVDVTDVDAGRQCVLGRSDAELAVFVHSGEGRVTAADGTTAQLAADTCVTLGAGTTSTVEAGSALRLLIVTLAVPQHATEAK</sequence>
<dbReference type="PANTHER" id="PTHR35848:SF6">
    <property type="entry name" value="CUPIN TYPE-2 DOMAIN-CONTAINING PROTEIN"/>
    <property type="match status" value="1"/>
</dbReference>
<reference evidence="4 5" key="1">
    <citation type="journal article" date="2015" name="Int. J. Syst. Evol. Microbiol.">
        <title>Streptomyces gilvifuscus sp. nov., an actinomycete that produces antibacterial compounds isolated from soil.</title>
        <authorList>
            <person name="Nguyen T.M."/>
            <person name="Kim J."/>
        </authorList>
    </citation>
    <scope>NUCLEOTIDE SEQUENCE [LARGE SCALE GENOMIC DNA]</scope>
    <source>
        <strain evidence="4 5">T113</strain>
    </source>
</reference>
<dbReference type="Pfam" id="PF07883">
    <property type="entry name" value="Cupin_2"/>
    <property type="match status" value="1"/>
</dbReference>
<dbReference type="InterPro" id="IPR013096">
    <property type="entry name" value="Cupin_2"/>
</dbReference>
<dbReference type="RefSeq" id="WP_272177768.1">
    <property type="nucleotide sequence ID" value="NZ_JAQOSK010000016.1"/>
</dbReference>
<evidence type="ECO:0000313" key="4">
    <source>
        <dbReference type="EMBL" id="MDC2959326.1"/>
    </source>
</evidence>
<dbReference type="InterPro" id="IPR011051">
    <property type="entry name" value="RmlC_Cupin_sf"/>
</dbReference>
<dbReference type="Gene3D" id="2.60.120.10">
    <property type="entry name" value="Jelly Rolls"/>
    <property type="match status" value="1"/>
</dbReference>
<comment type="caution">
    <text evidence="4">The sequence shown here is derived from an EMBL/GenBank/DDBJ whole genome shotgun (WGS) entry which is preliminary data.</text>
</comment>
<protein>
    <submittedName>
        <fullName evidence="4">Cupin domain-containing protein</fullName>
    </submittedName>
</protein>
<name>A0ABT5G3R4_9ACTN</name>
<evidence type="ECO:0000256" key="2">
    <source>
        <dbReference type="SAM" id="MobiDB-lite"/>
    </source>
</evidence>
<feature type="compositionally biased region" description="Low complexity" evidence="2">
    <location>
        <begin position="28"/>
        <end position="37"/>
    </location>
</feature>